<name>A0A9X6NRF5_HYPEX</name>
<comment type="caution">
    <text evidence="2">The sequence shown here is derived from an EMBL/GenBank/DDBJ whole genome shotgun (WGS) entry which is preliminary data.</text>
</comment>
<dbReference type="Proteomes" id="UP000192578">
    <property type="component" value="Unassembled WGS sequence"/>
</dbReference>
<reference evidence="3" key="1">
    <citation type="submission" date="2017-01" db="EMBL/GenBank/DDBJ databases">
        <title>Comparative genomics of anhydrobiosis in the tardigrade Hypsibius dujardini.</title>
        <authorList>
            <person name="Yoshida Y."/>
            <person name="Koutsovoulos G."/>
            <person name="Laetsch D."/>
            <person name="Stevens L."/>
            <person name="Kumar S."/>
            <person name="Horikawa D."/>
            <person name="Ishino K."/>
            <person name="Komine S."/>
            <person name="Tomita M."/>
            <person name="Blaxter M."/>
            <person name="Arakawa K."/>
        </authorList>
    </citation>
    <scope>NUCLEOTIDE SEQUENCE [LARGE SCALE GENOMIC DNA]</scope>
    <source>
        <strain evidence="3">Z151</strain>
    </source>
</reference>
<feature type="region of interest" description="Disordered" evidence="1">
    <location>
        <begin position="42"/>
        <end position="102"/>
    </location>
</feature>
<feature type="compositionally biased region" description="Polar residues" evidence="1">
    <location>
        <begin position="13"/>
        <end position="27"/>
    </location>
</feature>
<evidence type="ECO:0000256" key="1">
    <source>
        <dbReference type="SAM" id="MobiDB-lite"/>
    </source>
</evidence>
<organism evidence="2 3">
    <name type="scientific">Hypsibius exemplaris</name>
    <name type="common">Freshwater tardigrade</name>
    <dbReference type="NCBI Taxonomy" id="2072580"/>
    <lineage>
        <taxon>Eukaryota</taxon>
        <taxon>Metazoa</taxon>
        <taxon>Ecdysozoa</taxon>
        <taxon>Tardigrada</taxon>
        <taxon>Eutardigrada</taxon>
        <taxon>Parachela</taxon>
        <taxon>Hypsibioidea</taxon>
        <taxon>Hypsibiidae</taxon>
        <taxon>Hypsibius</taxon>
    </lineage>
</organism>
<proteinExistence type="predicted"/>
<feature type="compositionally biased region" description="Basic and acidic residues" evidence="1">
    <location>
        <begin position="89"/>
        <end position="102"/>
    </location>
</feature>
<sequence length="150" mass="16975">MRGFQPNRRTYWYPTNGNQRNARTNQTDATLKDVDRTNQWKVSGRNQTPMTDGPTMDGRTTPTDGTKRRTGTGAINDGPNSQRTVMDGAHQRNGDPPNHVDTDGHIQSYQRTTDQRTTDFTEQRTTGCFSHNRNARPGFITCVAVMCRQK</sequence>
<evidence type="ECO:0000313" key="3">
    <source>
        <dbReference type="Proteomes" id="UP000192578"/>
    </source>
</evidence>
<feature type="region of interest" description="Disordered" evidence="1">
    <location>
        <begin position="1"/>
        <end position="27"/>
    </location>
</feature>
<accession>A0A9X6NRF5</accession>
<protein>
    <submittedName>
        <fullName evidence="2">Uncharacterized protein</fullName>
    </submittedName>
</protein>
<keyword evidence="3" id="KW-1185">Reference proteome</keyword>
<gene>
    <name evidence="2" type="ORF">BV898_19699</name>
</gene>
<dbReference type="AlphaFoldDB" id="A0A9X6NRF5"/>
<evidence type="ECO:0000313" key="2">
    <source>
        <dbReference type="EMBL" id="OWA55316.1"/>
    </source>
</evidence>
<dbReference type="EMBL" id="MTYJ01000659">
    <property type="protein sequence ID" value="OWA55316.1"/>
    <property type="molecule type" value="Genomic_DNA"/>
</dbReference>